<dbReference type="STRING" id="443152.MDG893_15055"/>
<evidence type="ECO:0000313" key="4">
    <source>
        <dbReference type="Proteomes" id="UP000005856"/>
    </source>
</evidence>
<dbReference type="Proteomes" id="UP000005856">
    <property type="component" value="Unassembled WGS sequence"/>
</dbReference>
<dbReference type="eggNOG" id="COG1335">
    <property type="taxonomic scope" value="Bacteria"/>
</dbReference>
<dbReference type="RefSeq" id="WP_007153602.1">
    <property type="nucleotide sequence ID" value="NZ_ABCP01000011.1"/>
</dbReference>
<dbReference type="AlphaFoldDB" id="A6F006"/>
<dbReference type="EMBL" id="ABCP01000011">
    <property type="protein sequence ID" value="EDM47919.1"/>
    <property type="molecule type" value="Genomic_DNA"/>
</dbReference>
<dbReference type="InterPro" id="IPR036380">
    <property type="entry name" value="Isochorismatase-like_sf"/>
</dbReference>
<dbReference type="SUPFAM" id="SSF52499">
    <property type="entry name" value="Isochorismatase-like hydrolases"/>
    <property type="match status" value="1"/>
</dbReference>
<reference evidence="3 4" key="1">
    <citation type="submission" date="2007-06" db="EMBL/GenBank/DDBJ databases">
        <authorList>
            <person name="Green D."/>
            <person name="Ferriera S."/>
            <person name="Johnson J."/>
            <person name="Kravitz S."/>
            <person name="Beeson K."/>
            <person name="Sutton G."/>
            <person name="Rogers Y.-H."/>
            <person name="Friedman R."/>
            <person name="Frazier M."/>
            <person name="Venter J.C."/>
        </authorList>
    </citation>
    <scope>NUCLEOTIDE SEQUENCE [LARGE SCALE GENOMIC DNA]</scope>
    <source>
        <strain evidence="3 4">DG893</strain>
    </source>
</reference>
<comment type="caution">
    <text evidence="3">The sequence shown here is derived from an EMBL/GenBank/DDBJ whole genome shotgun (WGS) entry which is preliminary data.</text>
</comment>
<evidence type="ECO:0000313" key="3">
    <source>
        <dbReference type="EMBL" id="EDM47919.1"/>
    </source>
</evidence>
<gene>
    <name evidence="3" type="ORF">MDG893_15055</name>
</gene>
<name>A6F006_9GAMM</name>
<proteinExistence type="predicted"/>
<organism evidence="3 4">
    <name type="scientific">Marinobacter algicola DG893</name>
    <dbReference type="NCBI Taxonomy" id="443152"/>
    <lineage>
        <taxon>Bacteria</taxon>
        <taxon>Pseudomonadati</taxon>
        <taxon>Pseudomonadota</taxon>
        <taxon>Gammaproteobacteria</taxon>
        <taxon>Pseudomonadales</taxon>
        <taxon>Marinobacteraceae</taxon>
        <taxon>Marinobacter</taxon>
    </lineage>
</organism>
<dbReference type="GO" id="GO:0016787">
    <property type="term" value="F:hydrolase activity"/>
    <property type="evidence" value="ECO:0007669"/>
    <property type="project" value="UniProtKB-KW"/>
</dbReference>
<evidence type="ECO:0000256" key="1">
    <source>
        <dbReference type="ARBA" id="ARBA00022801"/>
    </source>
</evidence>
<keyword evidence="1 3" id="KW-0378">Hydrolase</keyword>
<dbReference type="Pfam" id="PF00857">
    <property type="entry name" value="Isochorismatase"/>
    <property type="match status" value="1"/>
</dbReference>
<sequence length="232" mass="26637">MAEHHDFENHCWQDLYPQEIYDLYAPYRRQKGIKGRCGLLLVDLYNLCYEGGERPVSELYRDYPSSCGEFAWRALGPTRQILHEMRLQGLPVLFSTKDLRNADHQRKASATFRRSGQASENAYDIHPELTPENGELVIAKERASCFYGTPLATYLQRLRIETLIMVGESTSGCVRATATDSFSYGFHTVLVEEAVFDRNPISHQASLFDLHHKYADVMALDDVLNQLRDKTR</sequence>
<dbReference type="InterPro" id="IPR000868">
    <property type="entry name" value="Isochorismatase-like_dom"/>
</dbReference>
<dbReference type="OrthoDB" id="5360912at2"/>
<dbReference type="Gene3D" id="3.40.50.850">
    <property type="entry name" value="Isochorismatase-like"/>
    <property type="match status" value="1"/>
</dbReference>
<protein>
    <submittedName>
        <fullName evidence="3">Probable hydrolase</fullName>
    </submittedName>
</protein>
<accession>A6F006</accession>
<evidence type="ECO:0000259" key="2">
    <source>
        <dbReference type="Pfam" id="PF00857"/>
    </source>
</evidence>
<feature type="domain" description="Isochorismatase-like" evidence="2">
    <location>
        <begin position="73"/>
        <end position="221"/>
    </location>
</feature>
<dbReference type="PANTHER" id="PTHR43540:SF1">
    <property type="entry name" value="ISOCHORISMATASE HYDROLASE"/>
    <property type="match status" value="1"/>
</dbReference>
<dbReference type="PANTHER" id="PTHR43540">
    <property type="entry name" value="PEROXYUREIDOACRYLATE/UREIDOACRYLATE AMIDOHYDROLASE-RELATED"/>
    <property type="match status" value="1"/>
</dbReference>
<dbReference type="InterPro" id="IPR050272">
    <property type="entry name" value="Isochorismatase-like_hydrls"/>
</dbReference>
<keyword evidence="4" id="KW-1185">Reference proteome</keyword>